<dbReference type="SUPFAM" id="SSF54523">
    <property type="entry name" value="Pili subunits"/>
    <property type="match status" value="1"/>
</dbReference>
<dbReference type="EMBL" id="JAMFTH010000001">
    <property type="protein sequence ID" value="MCP8899364.1"/>
    <property type="molecule type" value="Genomic_DNA"/>
</dbReference>
<protein>
    <submittedName>
        <fullName evidence="2">Type II secretion system GspH family protein</fullName>
    </submittedName>
</protein>
<comment type="caution">
    <text evidence="2">The sequence shown here is derived from an EMBL/GenBank/DDBJ whole genome shotgun (WGS) entry which is preliminary data.</text>
</comment>
<evidence type="ECO:0000313" key="2">
    <source>
        <dbReference type="EMBL" id="MCP8899364.1"/>
    </source>
</evidence>
<keyword evidence="1" id="KW-0472">Membrane</keyword>
<dbReference type="InterPro" id="IPR012902">
    <property type="entry name" value="N_methyl_site"/>
</dbReference>
<evidence type="ECO:0000313" key="3">
    <source>
        <dbReference type="Proteomes" id="UP001139319"/>
    </source>
</evidence>
<dbReference type="Proteomes" id="UP001139319">
    <property type="component" value="Unassembled WGS sequence"/>
</dbReference>
<proteinExistence type="predicted"/>
<gene>
    <name evidence="2" type="ORF">M6D89_08660</name>
</gene>
<evidence type="ECO:0000256" key="1">
    <source>
        <dbReference type="SAM" id="Phobius"/>
    </source>
</evidence>
<dbReference type="InterPro" id="IPR045584">
    <property type="entry name" value="Pilin-like"/>
</dbReference>
<sequence length="125" mass="13771">MNNLPRQIGFSLLEMVVAVAILGISLGMLYQAAGGATRSISTTEDYAYAVTMAQSLLANYSVVDPEGVSASGSTEDGYRWQVSTKPVFDLNGREVTYKYIDIWVRWGKEKDVHLSSVVPVKEPHR</sequence>
<reference evidence="2" key="2">
    <citation type="submission" date="2023-01" db="EMBL/GenBank/DDBJ databases">
        <title>Gilvimarinus xylanilyticus HB14 isolated from Caulerpa lentillifera aquaculture base in Hainan, China.</title>
        <authorList>
            <person name="Zhang Y.-J."/>
        </authorList>
    </citation>
    <scope>NUCLEOTIDE SEQUENCE</scope>
    <source>
        <strain evidence="2">HB14</strain>
    </source>
</reference>
<reference evidence="2" key="1">
    <citation type="submission" date="2022-05" db="EMBL/GenBank/DDBJ databases">
        <authorList>
            <person name="Sun H.-N."/>
        </authorList>
    </citation>
    <scope>NUCLEOTIDE SEQUENCE</scope>
    <source>
        <strain evidence="2">HB14</strain>
    </source>
</reference>
<dbReference type="AlphaFoldDB" id="A0A9X2HYD5"/>
<accession>A0A9X2HYD5</accession>
<name>A0A9X2HYD5_9GAMM</name>
<keyword evidence="3" id="KW-1185">Reference proteome</keyword>
<feature type="transmembrane region" description="Helical" evidence="1">
    <location>
        <begin position="12"/>
        <end position="33"/>
    </location>
</feature>
<dbReference type="RefSeq" id="WP_253967614.1">
    <property type="nucleotide sequence ID" value="NZ_JAMFTH010000001.1"/>
</dbReference>
<organism evidence="2 3">
    <name type="scientific">Gilvimarinus xylanilyticus</name>
    <dbReference type="NCBI Taxonomy" id="2944139"/>
    <lineage>
        <taxon>Bacteria</taxon>
        <taxon>Pseudomonadati</taxon>
        <taxon>Pseudomonadota</taxon>
        <taxon>Gammaproteobacteria</taxon>
        <taxon>Cellvibrionales</taxon>
        <taxon>Cellvibrionaceae</taxon>
        <taxon>Gilvimarinus</taxon>
    </lineage>
</organism>
<dbReference type="NCBIfam" id="TIGR02532">
    <property type="entry name" value="IV_pilin_GFxxxE"/>
    <property type="match status" value="1"/>
</dbReference>
<dbReference type="Pfam" id="PF07963">
    <property type="entry name" value="N_methyl"/>
    <property type="match status" value="1"/>
</dbReference>
<keyword evidence="1" id="KW-1133">Transmembrane helix</keyword>
<keyword evidence="1" id="KW-0812">Transmembrane</keyword>